<dbReference type="SUPFAM" id="SSF53383">
    <property type="entry name" value="PLP-dependent transferases"/>
    <property type="match status" value="1"/>
</dbReference>
<dbReference type="InterPro" id="IPR015421">
    <property type="entry name" value="PyrdxlP-dep_Trfase_major"/>
</dbReference>
<keyword evidence="6" id="KW-0032">Aminotransferase</keyword>
<name>A0A3M2MAY7_9ACTN</name>
<reference evidence="6 7" key="1">
    <citation type="submission" date="2018-10" db="EMBL/GenBank/DDBJ databases">
        <title>Isolation from soil.</title>
        <authorList>
            <person name="Hu J."/>
        </authorList>
    </citation>
    <scope>NUCLEOTIDE SEQUENCE [LARGE SCALE GENOMIC DNA]</scope>
    <source>
        <strain evidence="6 7">NEAU-Ht49</strain>
    </source>
</reference>
<dbReference type="InterPro" id="IPR000192">
    <property type="entry name" value="Aminotrans_V_dom"/>
</dbReference>
<protein>
    <submittedName>
        <fullName evidence="6">Aminotransferase class V-fold PLP-dependent enzyme</fullName>
    </submittedName>
</protein>
<dbReference type="AlphaFoldDB" id="A0A3M2MAY7"/>
<dbReference type="GO" id="GO:0008483">
    <property type="term" value="F:transaminase activity"/>
    <property type="evidence" value="ECO:0007669"/>
    <property type="project" value="UniProtKB-KW"/>
</dbReference>
<keyword evidence="6" id="KW-0808">Transferase</keyword>
<comment type="caution">
    <text evidence="6">The sequence shown here is derived from an EMBL/GenBank/DDBJ whole genome shotgun (WGS) entry which is preliminary data.</text>
</comment>
<dbReference type="OrthoDB" id="9808002at2"/>
<dbReference type="PROSITE" id="PS00595">
    <property type="entry name" value="AA_TRANSFER_CLASS_5"/>
    <property type="match status" value="1"/>
</dbReference>
<dbReference type="InterPro" id="IPR015422">
    <property type="entry name" value="PyrdxlP-dep_Trfase_small"/>
</dbReference>
<dbReference type="Proteomes" id="UP000282674">
    <property type="component" value="Unassembled WGS sequence"/>
</dbReference>
<keyword evidence="7" id="KW-1185">Reference proteome</keyword>
<proteinExistence type="inferred from homology"/>
<gene>
    <name evidence="6" type="ORF">EBO15_09335</name>
</gene>
<dbReference type="InterPro" id="IPR020578">
    <property type="entry name" value="Aminotrans_V_PyrdxlP_BS"/>
</dbReference>
<evidence type="ECO:0000256" key="4">
    <source>
        <dbReference type="RuleBase" id="RU004504"/>
    </source>
</evidence>
<organism evidence="6 7">
    <name type="scientific">Actinomadura harenae</name>
    <dbReference type="NCBI Taxonomy" id="2483351"/>
    <lineage>
        <taxon>Bacteria</taxon>
        <taxon>Bacillati</taxon>
        <taxon>Actinomycetota</taxon>
        <taxon>Actinomycetes</taxon>
        <taxon>Streptosporangiales</taxon>
        <taxon>Thermomonosporaceae</taxon>
        <taxon>Actinomadura</taxon>
    </lineage>
</organism>
<feature type="domain" description="Aminotransferase class V" evidence="5">
    <location>
        <begin position="21"/>
        <end position="378"/>
    </location>
</feature>
<dbReference type="Gene3D" id="3.90.1150.10">
    <property type="entry name" value="Aspartate Aminotransferase, domain 1"/>
    <property type="match status" value="1"/>
</dbReference>
<evidence type="ECO:0000313" key="6">
    <source>
        <dbReference type="EMBL" id="RMI45775.1"/>
    </source>
</evidence>
<dbReference type="Pfam" id="PF00266">
    <property type="entry name" value="Aminotran_5"/>
    <property type="match status" value="1"/>
</dbReference>
<accession>A0A3M2MAY7</accession>
<evidence type="ECO:0000256" key="2">
    <source>
        <dbReference type="ARBA" id="ARBA00022898"/>
    </source>
</evidence>
<dbReference type="Gene3D" id="3.40.640.10">
    <property type="entry name" value="Type I PLP-dependent aspartate aminotransferase-like (Major domain)"/>
    <property type="match status" value="1"/>
</dbReference>
<dbReference type="RefSeq" id="WP_122193926.1">
    <property type="nucleotide sequence ID" value="NZ_JBHSKC010000001.1"/>
</dbReference>
<evidence type="ECO:0000313" key="7">
    <source>
        <dbReference type="Proteomes" id="UP000282674"/>
    </source>
</evidence>
<sequence>MTIDVAKVRNDTPGCARVAHLNNAGCALPPRPVMDAVTGHLELEAMTGGYEAATENAQAVERFYDAVAGLIGARRDEIAYVENATRAWDMAFYGIAFAPGERVLTTTNEYASNAIAYMQRGVRVDVVPDDADGTIDLDALEAELRKGGVRLVSLNHVPTSNGLINPAADVGRLCREAGALFLLDACQSVGQLPVDVDEIGCDLLSATGRKYLRGPRGTGFLYARADVLPQLEPPFLDNASAIRHAPDRYEIQPDAKRFETWERFVAGQIGLGVAADYANALGMNAIASRIDILATLLRAELAAKPGVTIHDQGVLRSGIVTFTVDGRTPAEIVETARARGINLNVSKPRQHGYDPDALDAVVRASVHYYNTEDELERLLALI</sequence>
<dbReference type="PANTHER" id="PTHR43586:SF24">
    <property type="entry name" value="BLR4730 PROTEIN"/>
    <property type="match status" value="1"/>
</dbReference>
<evidence type="ECO:0000259" key="5">
    <source>
        <dbReference type="Pfam" id="PF00266"/>
    </source>
</evidence>
<comment type="cofactor">
    <cofactor evidence="1 4">
        <name>pyridoxal 5'-phosphate</name>
        <dbReference type="ChEBI" id="CHEBI:597326"/>
    </cofactor>
</comment>
<keyword evidence="2" id="KW-0663">Pyridoxal phosphate</keyword>
<dbReference type="InterPro" id="IPR015424">
    <property type="entry name" value="PyrdxlP-dep_Trfase"/>
</dbReference>
<dbReference type="PANTHER" id="PTHR43586">
    <property type="entry name" value="CYSTEINE DESULFURASE"/>
    <property type="match status" value="1"/>
</dbReference>
<dbReference type="EMBL" id="RFFG01000012">
    <property type="protein sequence ID" value="RMI45775.1"/>
    <property type="molecule type" value="Genomic_DNA"/>
</dbReference>
<comment type="similarity">
    <text evidence="3">Belongs to the class-V pyridoxal-phosphate-dependent aminotransferase family.</text>
</comment>
<evidence type="ECO:0000256" key="1">
    <source>
        <dbReference type="ARBA" id="ARBA00001933"/>
    </source>
</evidence>
<evidence type="ECO:0000256" key="3">
    <source>
        <dbReference type="RuleBase" id="RU004075"/>
    </source>
</evidence>